<feature type="domain" description="Acyl-CoA thioester hydrolase/bile acid-CoA amino acid N-acetyltransferase" evidence="2">
    <location>
        <begin position="72"/>
        <end position="169"/>
    </location>
</feature>
<comment type="caution">
    <text evidence="3">The sequence shown here is derived from an EMBL/GenBank/DDBJ whole genome shotgun (WGS) entry which is preliminary data.</text>
</comment>
<dbReference type="Gene3D" id="2.60.40.2240">
    <property type="entry name" value="Acyl-CoA thioester hydrolase/BAAT N-terminal domain"/>
    <property type="match status" value="1"/>
</dbReference>
<sequence length="453" mass="47460">MRRRRGEGERHGMPRRVSTARRTSRPARIAAVLASALLAVTVLAGCGAADPGAGARFVTSPLVRYSAVLWPFPLQLVGAEPGARLRLTARLATVHGTWTSAATYTVPASGTLDLAAARPQLAPFTEPDSAGLFWSLRGPRLSGEEAARQWMLDTIHVTIAASDAGRVIATRAFELDGLASTLPVRTIYTRDLRPAIDPRLPRQTHEDVALATFYSAASLEHPQTPVVLMFDDARPGASGDYVAPVIAQFGASVLLVPVAAAADGVRSTGIIADTTVQAVFDWLADRPDIEQDRVYLYGTGAAEQVAVWAATRFPSRIHGLFAAGGTPALLCLPAARVAPVFEGESGLPCLSDAGTVVPSAVPSIDVVDGPVVLACGVQDATLPSACGWQRALAATRVPRPGDRIIYADGATHPVSVPPGLPIALPATGGQPTEKARIAFWNAVGRDLLRAVLG</sequence>
<dbReference type="RefSeq" id="WP_179453706.1">
    <property type="nucleotide sequence ID" value="NZ_BAAAPX010000001.1"/>
</dbReference>
<name>A0A852SUF6_9MICO</name>
<dbReference type="InterPro" id="IPR006862">
    <property type="entry name" value="Thio_Ohase/aa_AcTrfase"/>
</dbReference>
<dbReference type="Proteomes" id="UP000589620">
    <property type="component" value="Unassembled WGS sequence"/>
</dbReference>
<dbReference type="EMBL" id="JACCBJ010000001">
    <property type="protein sequence ID" value="NYD72497.1"/>
    <property type="molecule type" value="Genomic_DNA"/>
</dbReference>
<evidence type="ECO:0000256" key="1">
    <source>
        <dbReference type="SAM" id="MobiDB-lite"/>
    </source>
</evidence>
<evidence type="ECO:0000259" key="2">
    <source>
        <dbReference type="Pfam" id="PF04775"/>
    </source>
</evidence>
<evidence type="ECO:0000313" key="4">
    <source>
        <dbReference type="Proteomes" id="UP000589620"/>
    </source>
</evidence>
<dbReference type="InterPro" id="IPR029058">
    <property type="entry name" value="AB_hydrolase_fold"/>
</dbReference>
<feature type="region of interest" description="Disordered" evidence="1">
    <location>
        <begin position="1"/>
        <end position="23"/>
    </location>
</feature>
<dbReference type="InterPro" id="IPR042490">
    <property type="entry name" value="Thio_Ohase/BAAT_N"/>
</dbReference>
<dbReference type="Gene3D" id="3.40.50.1820">
    <property type="entry name" value="alpha/beta hydrolase"/>
    <property type="match status" value="1"/>
</dbReference>
<protein>
    <recommendedName>
        <fullName evidence="2">Acyl-CoA thioester hydrolase/bile acid-CoA amino acid N-acetyltransferase domain-containing protein</fullName>
    </recommendedName>
</protein>
<keyword evidence="4" id="KW-1185">Reference proteome</keyword>
<dbReference type="SUPFAM" id="SSF53474">
    <property type="entry name" value="alpha/beta-Hydrolases"/>
    <property type="match status" value="1"/>
</dbReference>
<dbReference type="AlphaFoldDB" id="A0A852SUF6"/>
<organism evidence="3 4">
    <name type="scientific">Leifsonia soli</name>
    <dbReference type="NCBI Taxonomy" id="582665"/>
    <lineage>
        <taxon>Bacteria</taxon>
        <taxon>Bacillati</taxon>
        <taxon>Actinomycetota</taxon>
        <taxon>Actinomycetes</taxon>
        <taxon>Micrococcales</taxon>
        <taxon>Microbacteriaceae</taxon>
        <taxon>Leifsonia</taxon>
    </lineage>
</organism>
<gene>
    <name evidence="3" type="ORF">BJ963_000016</name>
</gene>
<evidence type="ECO:0000313" key="3">
    <source>
        <dbReference type="EMBL" id="NYD72497.1"/>
    </source>
</evidence>
<feature type="compositionally biased region" description="Basic and acidic residues" evidence="1">
    <location>
        <begin position="1"/>
        <end position="12"/>
    </location>
</feature>
<proteinExistence type="predicted"/>
<dbReference type="Pfam" id="PF04775">
    <property type="entry name" value="Bile_Hydr_Trans"/>
    <property type="match status" value="1"/>
</dbReference>
<accession>A0A852SUF6</accession>
<reference evidence="3 4" key="1">
    <citation type="submission" date="2020-07" db="EMBL/GenBank/DDBJ databases">
        <title>Sequencing the genomes of 1000 actinobacteria strains.</title>
        <authorList>
            <person name="Klenk H.-P."/>
        </authorList>
    </citation>
    <scope>NUCLEOTIDE SEQUENCE [LARGE SCALE GENOMIC DNA]</scope>
    <source>
        <strain evidence="3 4">DSM 23871</strain>
    </source>
</reference>